<dbReference type="AlphaFoldDB" id="A0A0R2P4V0"/>
<evidence type="ECO:0000259" key="8">
    <source>
        <dbReference type="PROSITE" id="PS50928"/>
    </source>
</evidence>
<evidence type="ECO:0000256" key="7">
    <source>
        <dbReference type="RuleBase" id="RU363032"/>
    </source>
</evidence>
<dbReference type="SUPFAM" id="SSF161098">
    <property type="entry name" value="MetI-like"/>
    <property type="match status" value="1"/>
</dbReference>
<gene>
    <name evidence="9" type="ORF">ABR64_00445</name>
</gene>
<feature type="transmembrane region" description="Helical" evidence="7">
    <location>
        <begin position="150"/>
        <end position="175"/>
    </location>
</feature>
<evidence type="ECO:0000256" key="3">
    <source>
        <dbReference type="ARBA" id="ARBA00022475"/>
    </source>
</evidence>
<feature type="domain" description="ABC transmembrane type-1" evidence="8">
    <location>
        <begin position="67"/>
        <end position="277"/>
    </location>
</feature>
<dbReference type="InterPro" id="IPR035906">
    <property type="entry name" value="MetI-like_sf"/>
</dbReference>
<dbReference type="PANTHER" id="PTHR43227:SF8">
    <property type="entry name" value="DIACETYLCHITOBIOSE UPTAKE SYSTEM PERMEASE PROTEIN DASB"/>
    <property type="match status" value="1"/>
</dbReference>
<dbReference type="EMBL" id="LIAW01000029">
    <property type="protein sequence ID" value="KRO32977.1"/>
    <property type="molecule type" value="Genomic_DNA"/>
</dbReference>
<protein>
    <recommendedName>
        <fullName evidence="8">ABC transmembrane type-1 domain-containing protein</fullName>
    </recommendedName>
</protein>
<dbReference type="InterPro" id="IPR000515">
    <property type="entry name" value="MetI-like"/>
</dbReference>
<evidence type="ECO:0000256" key="6">
    <source>
        <dbReference type="ARBA" id="ARBA00023136"/>
    </source>
</evidence>
<dbReference type="PROSITE" id="PS50928">
    <property type="entry name" value="ABC_TM1"/>
    <property type="match status" value="1"/>
</dbReference>
<comment type="similarity">
    <text evidence="7">Belongs to the binding-protein-dependent transport system permease family.</text>
</comment>
<dbReference type="InterPro" id="IPR050809">
    <property type="entry name" value="UgpAE/MalFG_permease"/>
</dbReference>
<name>A0A0R2P4V0_9ACTN</name>
<evidence type="ECO:0000313" key="9">
    <source>
        <dbReference type="EMBL" id="KRO32977.1"/>
    </source>
</evidence>
<keyword evidence="6 7" id="KW-0472">Membrane</keyword>
<keyword evidence="2 7" id="KW-0813">Transport</keyword>
<feature type="transmembrane region" description="Helical" evidence="7">
    <location>
        <begin position="196"/>
        <end position="218"/>
    </location>
</feature>
<evidence type="ECO:0000256" key="5">
    <source>
        <dbReference type="ARBA" id="ARBA00022989"/>
    </source>
</evidence>
<keyword evidence="5 7" id="KW-1133">Transmembrane helix</keyword>
<proteinExistence type="inferred from homology"/>
<feature type="transmembrane region" description="Helical" evidence="7">
    <location>
        <begin position="7"/>
        <end position="29"/>
    </location>
</feature>
<feature type="transmembrane region" description="Helical" evidence="7">
    <location>
        <begin position="66"/>
        <end position="92"/>
    </location>
</feature>
<evidence type="ECO:0000256" key="2">
    <source>
        <dbReference type="ARBA" id="ARBA00022448"/>
    </source>
</evidence>
<reference evidence="9 10" key="1">
    <citation type="submission" date="2015-10" db="EMBL/GenBank/DDBJ databases">
        <title>Metagenome-Assembled Genomes uncover a global brackish microbiome.</title>
        <authorList>
            <person name="Hugerth L.W."/>
            <person name="Larsson J."/>
            <person name="Alneberg J."/>
            <person name="Lindh M.V."/>
            <person name="Legrand C."/>
            <person name="Pinhassi J."/>
            <person name="Andersson A.F."/>
        </authorList>
    </citation>
    <scope>NUCLEOTIDE SEQUENCE [LARGE SCALE GENOMIC DNA]</scope>
    <source>
        <strain evidence="9">BACL2 MAG-121001-bin67</strain>
    </source>
</reference>
<evidence type="ECO:0000256" key="4">
    <source>
        <dbReference type="ARBA" id="ARBA00022692"/>
    </source>
</evidence>
<comment type="subcellular location">
    <subcellularLocation>
        <location evidence="1 7">Cell membrane</location>
        <topology evidence="1 7">Multi-pass membrane protein</topology>
    </subcellularLocation>
</comment>
<dbReference type="Proteomes" id="UP000053349">
    <property type="component" value="Unassembled WGS sequence"/>
</dbReference>
<evidence type="ECO:0000256" key="1">
    <source>
        <dbReference type="ARBA" id="ARBA00004651"/>
    </source>
</evidence>
<organism evidence="9 10">
    <name type="scientific">Actinobacteria bacterium BACL2 MAG-121001-bin67</name>
    <dbReference type="NCBI Taxonomy" id="1655572"/>
    <lineage>
        <taxon>Bacteria</taxon>
        <taxon>Bacillati</taxon>
        <taxon>Actinomycetota</taxon>
        <taxon>Actinomycetes</taxon>
        <taxon>Actinomycetes incertae sedis</taxon>
        <taxon>ac1 cluster</taxon>
    </lineage>
</organism>
<sequence length="286" mass="32072">MRGKSRAAAFLLASPFLLFLSILVIWPTYLGLKTALSRDLLSEFEITPAGLDNFRMVLEQPQFWEALRFTIIFALSVTVLECLLGFALALVFDRKFPGKTFLFSVTLVPIMIAPSLMAVMYRLILNQNIGIVPGFLQKFGMEISIFDERYIFWTLVTLDALQYTSFAFLLIYAALQNMPSEVYESAAIDGASPRQIIARITIPILKPAIAIIAMLRLIDSFRTFDTIYIMTGGGPGTTTQTIGIHIYKTAFITGDFGMASAMSILLVMLLTPFMPFIIRQFRLDVK</sequence>
<dbReference type="Pfam" id="PF00528">
    <property type="entry name" value="BPD_transp_1"/>
    <property type="match status" value="1"/>
</dbReference>
<dbReference type="Gene3D" id="1.10.3720.10">
    <property type="entry name" value="MetI-like"/>
    <property type="match status" value="1"/>
</dbReference>
<comment type="caution">
    <text evidence="9">The sequence shown here is derived from an EMBL/GenBank/DDBJ whole genome shotgun (WGS) entry which is preliminary data.</text>
</comment>
<keyword evidence="4 7" id="KW-0812">Transmembrane</keyword>
<dbReference type="CDD" id="cd06261">
    <property type="entry name" value="TM_PBP2"/>
    <property type="match status" value="1"/>
</dbReference>
<dbReference type="PANTHER" id="PTHR43227">
    <property type="entry name" value="BLL4140 PROTEIN"/>
    <property type="match status" value="1"/>
</dbReference>
<dbReference type="GO" id="GO:0005886">
    <property type="term" value="C:plasma membrane"/>
    <property type="evidence" value="ECO:0007669"/>
    <property type="project" value="UniProtKB-SubCell"/>
</dbReference>
<feature type="transmembrane region" description="Helical" evidence="7">
    <location>
        <begin position="101"/>
        <end position="124"/>
    </location>
</feature>
<dbReference type="GO" id="GO:0055085">
    <property type="term" value="P:transmembrane transport"/>
    <property type="evidence" value="ECO:0007669"/>
    <property type="project" value="InterPro"/>
</dbReference>
<feature type="transmembrane region" description="Helical" evidence="7">
    <location>
        <begin position="256"/>
        <end position="278"/>
    </location>
</feature>
<evidence type="ECO:0000313" key="10">
    <source>
        <dbReference type="Proteomes" id="UP000053349"/>
    </source>
</evidence>
<accession>A0A0R2P4V0</accession>
<keyword evidence="3" id="KW-1003">Cell membrane</keyword>